<proteinExistence type="predicted"/>
<gene>
    <name evidence="2" type="ORF">FOA19_10420</name>
</gene>
<name>A0A5B6TB55_9BACT</name>
<keyword evidence="1" id="KW-1133">Transmembrane helix</keyword>
<dbReference type="Proteomes" id="UP000324133">
    <property type="component" value="Unassembled WGS sequence"/>
</dbReference>
<reference evidence="2 3" key="1">
    <citation type="submission" date="2019-07" db="EMBL/GenBank/DDBJ databases">
        <title>Rufibacter sp. nov., isolated from lake sediment.</title>
        <authorList>
            <person name="Qu J.-H."/>
        </authorList>
    </citation>
    <scope>NUCLEOTIDE SEQUENCE [LARGE SCALE GENOMIC DNA]</scope>
    <source>
        <strain evidence="2 3">NBS58-1</strain>
    </source>
</reference>
<dbReference type="AlphaFoldDB" id="A0A5B6TB55"/>
<evidence type="ECO:0000313" key="3">
    <source>
        <dbReference type="Proteomes" id="UP000324133"/>
    </source>
</evidence>
<dbReference type="OrthoDB" id="6286374at2"/>
<feature type="transmembrane region" description="Helical" evidence="1">
    <location>
        <begin position="6"/>
        <end position="28"/>
    </location>
</feature>
<feature type="transmembrane region" description="Helical" evidence="1">
    <location>
        <begin position="247"/>
        <end position="271"/>
    </location>
</feature>
<protein>
    <submittedName>
        <fullName evidence="2">Uncharacterized protein</fullName>
    </submittedName>
</protein>
<evidence type="ECO:0000256" key="1">
    <source>
        <dbReference type="SAM" id="Phobius"/>
    </source>
</evidence>
<organism evidence="2 3">
    <name type="scientific">Rufibacter hautae</name>
    <dbReference type="NCBI Taxonomy" id="2595005"/>
    <lineage>
        <taxon>Bacteria</taxon>
        <taxon>Pseudomonadati</taxon>
        <taxon>Bacteroidota</taxon>
        <taxon>Cytophagia</taxon>
        <taxon>Cytophagales</taxon>
        <taxon>Hymenobacteraceae</taxon>
        <taxon>Rufibacter</taxon>
    </lineage>
</organism>
<keyword evidence="1" id="KW-0812">Transmembrane</keyword>
<feature type="transmembrane region" description="Helical" evidence="1">
    <location>
        <begin position="370"/>
        <end position="389"/>
    </location>
</feature>
<evidence type="ECO:0000313" key="2">
    <source>
        <dbReference type="EMBL" id="KAA3437709.1"/>
    </source>
</evidence>
<keyword evidence="3" id="KW-1185">Reference proteome</keyword>
<comment type="caution">
    <text evidence="2">The sequence shown here is derived from an EMBL/GenBank/DDBJ whole genome shotgun (WGS) entry which is preliminary data.</text>
</comment>
<dbReference type="EMBL" id="VKKY01000002">
    <property type="protein sequence ID" value="KAA3437709.1"/>
    <property type="molecule type" value="Genomic_DNA"/>
</dbReference>
<dbReference type="RefSeq" id="WP_149090772.1">
    <property type="nucleotide sequence ID" value="NZ_VKKY01000002.1"/>
</dbReference>
<accession>A0A5B6TB55</accession>
<sequence>MGILRILDLVIGIIFIYFILSIVASATLEIVANFLMFRANDLRDWVYSTFNQPYNYKKPNFIKRLGISIVKKINNFLGKKDVVEPKCLGEEIWHHFAIDGLSKAGKKVSYIPSSEFVRALFDIVVTVKLKDINGNYLYRNDLIDNLGNPILAEDNNGKTLVDENGKPLTKLQQVIKVRDITPKIYSTDELSEAVIKTAFLSNDQASIILQYIKDGYNFYEVRRGFEAWFDHAMERLSGDYKRFSQRFLFFNGLFIAFLFNVDTIALSNYLYSNPDKSLVFANAISNSFNDPNFHMALQNLQNSRERGTTINPANIDTLVEKVSHFRELSKSIQDPDFPLGWKKEEIQTSQTNGSAGIINPFNKIDNPLNSILGILITGFALSLGATFWFDLLNKLVNLRSAGKKPNETYDDADAIG</sequence>
<keyword evidence="1" id="KW-0472">Membrane</keyword>